<dbReference type="EMBL" id="CP144753">
    <property type="protein sequence ID" value="WVZ94340.1"/>
    <property type="molecule type" value="Genomic_DNA"/>
</dbReference>
<dbReference type="SUPFAM" id="SSF47661">
    <property type="entry name" value="t-snare proteins"/>
    <property type="match status" value="1"/>
</dbReference>
<dbReference type="PANTHER" id="PTHR34949:SF3">
    <property type="entry name" value="OS08G0244100 PROTEIN"/>
    <property type="match status" value="1"/>
</dbReference>
<feature type="domain" description="Syntaxin 6/10/61 N-terminal" evidence="3">
    <location>
        <begin position="13"/>
        <end position="66"/>
    </location>
</feature>
<protein>
    <recommendedName>
        <fullName evidence="3">Syntaxin 6/10/61 N-terminal domain-containing protein</fullName>
    </recommendedName>
</protein>
<reference evidence="4 5" key="1">
    <citation type="submission" date="2024-02" db="EMBL/GenBank/DDBJ databases">
        <title>High-quality chromosome-scale genome assembly of Pensacola bahiagrass (Paspalum notatum Flugge var. saurae).</title>
        <authorList>
            <person name="Vega J.M."/>
            <person name="Podio M."/>
            <person name="Orjuela J."/>
            <person name="Siena L.A."/>
            <person name="Pessino S.C."/>
            <person name="Combes M.C."/>
            <person name="Mariac C."/>
            <person name="Albertini E."/>
            <person name="Pupilli F."/>
            <person name="Ortiz J.P.A."/>
            <person name="Leblanc O."/>
        </authorList>
    </citation>
    <scope>NUCLEOTIDE SEQUENCE [LARGE SCALE GENOMIC DNA]</scope>
    <source>
        <strain evidence="4">R1</strain>
        <tissue evidence="4">Leaf</tissue>
    </source>
</reference>
<accession>A0AAQ3UQ27</accession>
<organism evidence="4 5">
    <name type="scientific">Paspalum notatum var. saurae</name>
    <dbReference type="NCBI Taxonomy" id="547442"/>
    <lineage>
        <taxon>Eukaryota</taxon>
        <taxon>Viridiplantae</taxon>
        <taxon>Streptophyta</taxon>
        <taxon>Embryophyta</taxon>
        <taxon>Tracheophyta</taxon>
        <taxon>Spermatophyta</taxon>
        <taxon>Magnoliopsida</taxon>
        <taxon>Liliopsida</taxon>
        <taxon>Poales</taxon>
        <taxon>Poaceae</taxon>
        <taxon>PACMAD clade</taxon>
        <taxon>Panicoideae</taxon>
        <taxon>Andropogonodae</taxon>
        <taxon>Paspaleae</taxon>
        <taxon>Paspalinae</taxon>
        <taxon>Paspalum</taxon>
    </lineage>
</organism>
<comment type="subcellular location">
    <subcellularLocation>
        <location evidence="2">Endomembrane system</location>
        <topology evidence="2">Single-pass type IV membrane protein</topology>
    </subcellularLocation>
</comment>
<evidence type="ECO:0000313" key="4">
    <source>
        <dbReference type="EMBL" id="WVZ94340.1"/>
    </source>
</evidence>
<evidence type="ECO:0000256" key="2">
    <source>
        <dbReference type="ARBA" id="ARBA00046280"/>
    </source>
</evidence>
<keyword evidence="1" id="KW-0813">Transport</keyword>
<sequence>MAAPGGLEQWQKDGFFQAAEEVQESADLMESVYRTWIRERSNDSSSDDVEDLQRELQTALGTAKWQACFYINLHS</sequence>
<evidence type="ECO:0000313" key="5">
    <source>
        <dbReference type="Proteomes" id="UP001341281"/>
    </source>
</evidence>
<evidence type="ECO:0000256" key="1">
    <source>
        <dbReference type="ARBA" id="ARBA00022927"/>
    </source>
</evidence>
<dbReference type="Pfam" id="PF09177">
    <property type="entry name" value="STX6_10_61_N"/>
    <property type="match status" value="1"/>
</dbReference>
<dbReference type="GO" id="GO:0015031">
    <property type="term" value="P:protein transport"/>
    <property type="evidence" value="ECO:0007669"/>
    <property type="project" value="UniProtKB-KW"/>
</dbReference>
<dbReference type="PANTHER" id="PTHR34949">
    <property type="entry name" value="OS05G0443700 PROTEIN"/>
    <property type="match status" value="1"/>
</dbReference>
<dbReference type="InterPro" id="IPR015260">
    <property type="entry name" value="Syntaxin-6/10/61_N"/>
</dbReference>
<dbReference type="GO" id="GO:0012505">
    <property type="term" value="C:endomembrane system"/>
    <property type="evidence" value="ECO:0007669"/>
    <property type="project" value="UniProtKB-SubCell"/>
</dbReference>
<evidence type="ECO:0000259" key="3">
    <source>
        <dbReference type="Pfam" id="PF09177"/>
    </source>
</evidence>
<gene>
    <name evidence="4" type="ORF">U9M48_040241</name>
</gene>
<dbReference type="Gene3D" id="1.20.58.90">
    <property type="match status" value="1"/>
</dbReference>
<dbReference type="AlphaFoldDB" id="A0AAQ3UQ27"/>
<dbReference type="Proteomes" id="UP001341281">
    <property type="component" value="Chromosome 09"/>
</dbReference>
<keyword evidence="5" id="KW-1185">Reference proteome</keyword>
<proteinExistence type="predicted"/>
<dbReference type="GO" id="GO:0048193">
    <property type="term" value="P:Golgi vesicle transport"/>
    <property type="evidence" value="ECO:0007669"/>
    <property type="project" value="InterPro"/>
</dbReference>
<name>A0AAQ3UQ27_PASNO</name>
<dbReference type="InterPro" id="IPR010989">
    <property type="entry name" value="SNARE"/>
</dbReference>
<dbReference type="GO" id="GO:0016020">
    <property type="term" value="C:membrane"/>
    <property type="evidence" value="ECO:0007669"/>
    <property type="project" value="InterPro"/>
</dbReference>
<keyword evidence="1" id="KW-0653">Protein transport</keyword>